<dbReference type="eggNOG" id="COG3219">
    <property type="taxonomic scope" value="Bacteria"/>
</dbReference>
<dbReference type="AlphaFoldDB" id="K0Q302"/>
<dbReference type="STRING" id="1211777.BN77_p10345"/>
<evidence type="ECO:0000313" key="3">
    <source>
        <dbReference type="Proteomes" id="UP000009319"/>
    </source>
</evidence>
<dbReference type="RefSeq" id="WP_007536053.1">
    <property type="nucleotide sequence ID" value="NZ_HF536773.1"/>
</dbReference>
<protein>
    <recommendedName>
        <fullName evidence="1">Putative DNA-binding domain-containing protein</fullName>
    </recommendedName>
</protein>
<evidence type="ECO:0000259" key="1">
    <source>
        <dbReference type="Pfam" id="PF09836"/>
    </source>
</evidence>
<dbReference type="Pfam" id="PF09836">
    <property type="entry name" value="DUF2063"/>
    <property type="match status" value="1"/>
</dbReference>
<dbReference type="InterPro" id="IPR018640">
    <property type="entry name" value="DUF2063"/>
</dbReference>
<name>K0Q302_9HYPH</name>
<reference evidence="2 3" key="1">
    <citation type="journal article" date="2013" name="Genome Announc.">
        <title>Draft Genome Sequence of Rhizobium mesoamericanum STM3625, a Nitrogen-Fixing Symbiont of Mimosa pudica Isolated in French Guiana (South America).</title>
        <authorList>
            <person name="Moulin L."/>
            <person name="Mornico D."/>
            <person name="Melkonian R."/>
            <person name="Klonowska A."/>
        </authorList>
    </citation>
    <scope>NUCLEOTIDE SEQUENCE [LARGE SCALE GENOMIC DNA]</scope>
    <source>
        <strain evidence="2 3">STM3625</strain>
    </source>
</reference>
<evidence type="ECO:0000313" key="2">
    <source>
        <dbReference type="EMBL" id="CCM79100.1"/>
    </source>
</evidence>
<comment type="caution">
    <text evidence="2">The sequence shown here is derived from an EMBL/GenBank/DDBJ whole genome shotgun (WGS) entry which is preliminary data.</text>
</comment>
<dbReference type="InterPro" id="IPR044922">
    <property type="entry name" value="DUF2063_N_sf"/>
</dbReference>
<keyword evidence="3" id="KW-1185">Reference proteome</keyword>
<proteinExistence type="predicted"/>
<dbReference type="EMBL" id="CANI01000043">
    <property type="protein sequence ID" value="CCM79100.1"/>
    <property type="molecule type" value="Genomic_DNA"/>
</dbReference>
<sequence>MSSAEVLAIRPNTSDFVHQFAGGLLSPDRPAPTLITGPRGKHAKTGYAIYRNNVTVSLIEALASIFPAVQRITGPDFFRAMARFHVRETPPNSPLLFEYGRGFPDFIDRYEYAQAMPWLSDVARIERAWLDAYHAADAHALNPAALALASPQEMGALVLQPHPAMRVISSSYPAVTIFAMNRSTGSVGRVEPRPEDGLISRLGDEVSIRVLQPGGADFINALVGGEPLAVAAAAGLAAHARFDLTLAICEIIAAGAFSHIAMENSNVEHA</sequence>
<organism evidence="2 3">
    <name type="scientific">Rhizobium mesoamericanum STM3625</name>
    <dbReference type="NCBI Taxonomy" id="1211777"/>
    <lineage>
        <taxon>Bacteria</taxon>
        <taxon>Pseudomonadati</taxon>
        <taxon>Pseudomonadota</taxon>
        <taxon>Alphaproteobacteria</taxon>
        <taxon>Hyphomicrobiales</taxon>
        <taxon>Rhizobiaceae</taxon>
        <taxon>Rhizobium/Agrobacterium group</taxon>
        <taxon>Rhizobium</taxon>
    </lineage>
</organism>
<dbReference type="Gene3D" id="1.10.150.690">
    <property type="entry name" value="DUF2063"/>
    <property type="match status" value="1"/>
</dbReference>
<gene>
    <name evidence="2" type="ORF">BN77_p10345</name>
</gene>
<dbReference type="Proteomes" id="UP000009319">
    <property type="component" value="Unassembled WGS sequence"/>
</dbReference>
<accession>K0Q302</accession>
<feature type="domain" description="Putative DNA-binding" evidence="1">
    <location>
        <begin position="18"/>
        <end position="107"/>
    </location>
</feature>
<dbReference type="HOGENOM" id="CLU_086594_0_1_5"/>